<evidence type="ECO:0000313" key="2">
    <source>
        <dbReference type="EMBL" id="CDK29510.1"/>
    </source>
</evidence>
<dbReference type="PANTHER" id="PTHR46072:SF11">
    <property type="entry name" value="AMIDASE-RELATED"/>
    <property type="match status" value="1"/>
</dbReference>
<comment type="similarity">
    <text evidence="1">Belongs to the amidase family.</text>
</comment>
<proteinExistence type="inferred from homology"/>
<gene>
    <name evidence="2" type="ORF">KUCA_T00005499001</name>
</gene>
<dbReference type="GeneID" id="34522883"/>
<dbReference type="HOGENOM" id="CLU_1610509_0_0_1"/>
<sequence>MFNAVRLFLYDNSWDTWKNIVMGGEPPLSALSKFTLPPLSWRTLKKWTRRRVELTSQWRQLFVDQKLDIIICPGSPSSAPPHGCFGAVTYLANWNLCDFPACIIPFGEPLQSDDKFADIGTTPSEAENLIPNTIPFDPIQFKGGIGHVQIVARAYEDEKLIACGKIVNQVLHPRE</sequence>
<dbReference type="AlphaFoldDB" id="W6MXU8"/>
<dbReference type="SUPFAM" id="SSF75304">
    <property type="entry name" value="Amidase signature (AS) enzymes"/>
    <property type="match status" value="1"/>
</dbReference>
<dbReference type="PANTHER" id="PTHR46072">
    <property type="entry name" value="AMIDASE-RELATED-RELATED"/>
    <property type="match status" value="1"/>
</dbReference>
<evidence type="ECO:0000313" key="3">
    <source>
        <dbReference type="Proteomes" id="UP000019384"/>
    </source>
</evidence>
<dbReference type="InterPro" id="IPR036928">
    <property type="entry name" value="AS_sf"/>
</dbReference>
<reference evidence="2" key="1">
    <citation type="submission" date="2013-12" db="EMBL/GenBank/DDBJ databases">
        <authorList>
            <person name="Genoscope - CEA"/>
        </authorList>
    </citation>
    <scope>NUCLEOTIDE SEQUENCE</scope>
    <source>
        <strain evidence="2">CBS 1993</strain>
    </source>
</reference>
<reference evidence="2" key="2">
    <citation type="submission" date="2014-02" db="EMBL/GenBank/DDBJ databases">
        <title>Complete DNA sequence of /Kuraishia capsulata/ illustrates novel genomic features among budding yeasts (/Saccharomycotina/).</title>
        <authorList>
            <person name="Morales L."/>
            <person name="Noel B."/>
            <person name="Porcel B."/>
            <person name="Marcet-Houben M."/>
            <person name="Hullo M-F."/>
            <person name="Sacerdot C."/>
            <person name="Tekaia F."/>
            <person name="Leh-Louis V."/>
            <person name="Despons L."/>
            <person name="Khanna V."/>
            <person name="Aury J-M."/>
            <person name="Barbe V."/>
            <person name="Couloux A."/>
            <person name="Labadie K."/>
            <person name="Pelletier E."/>
            <person name="Souciet J-L."/>
            <person name="Boekhout T."/>
            <person name="Gabaldon T."/>
            <person name="Wincker P."/>
            <person name="Dujon B."/>
        </authorList>
    </citation>
    <scope>NUCLEOTIDE SEQUENCE</scope>
    <source>
        <strain evidence="2">CBS 1993</strain>
    </source>
</reference>
<keyword evidence="3" id="KW-1185">Reference proteome</keyword>
<dbReference type="Gene3D" id="3.90.1300.10">
    <property type="entry name" value="Amidase signature (AS) domain"/>
    <property type="match status" value="1"/>
</dbReference>
<dbReference type="STRING" id="1382522.W6MXU8"/>
<name>W6MXU8_9ASCO</name>
<protein>
    <submittedName>
        <fullName evidence="2">Uncharacterized protein</fullName>
    </submittedName>
</protein>
<dbReference type="RefSeq" id="XP_022461495.1">
    <property type="nucleotide sequence ID" value="XM_022600352.1"/>
</dbReference>
<organism evidence="2 3">
    <name type="scientific">Kuraishia capsulata CBS 1993</name>
    <dbReference type="NCBI Taxonomy" id="1382522"/>
    <lineage>
        <taxon>Eukaryota</taxon>
        <taxon>Fungi</taxon>
        <taxon>Dikarya</taxon>
        <taxon>Ascomycota</taxon>
        <taxon>Saccharomycotina</taxon>
        <taxon>Pichiomycetes</taxon>
        <taxon>Pichiales</taxon>
        <taxon>Pichiaceae</taxon>
        <taxon>Kuraishia</taxon>
    </lineage>
</organism>
<dbReference type="Proteomes" id="UP000019384">
    <property type="component" value="Unassembled WGS sequence"/>
</dbReference>
<accession>W6MXU8</accession>
<evidence type="ECO:0000256" key="1">
    <source>
        <dbReference type="ARBA" id="ARBA00009199"/>
    </source>
</evidence>
<dbReference type="OrthoDB" id="6428749at2759"/>
<dbReference type="EMBL" id="HG793131">
    <property type="protein sequence ID" value="CDK29510.1"/>
    <property type="molecule type" value="Genomic_DNA"/>
</dbReference>